<feature type="chain" id="PRO_5025053710" description="TPM domain-containing protein" evidence="2">
    <location>
        <begin position="22"/>
        <end position="258"/>
    </location>
</feature>
<accession>A0A650EMZ4</accession>
<evidence type="ECO:0000313" key="4">
    <source>
        <dbReference type="EMBL" id="QGT51120.1"/>
    </source>
</evidence>
<feature type="domain" description="TPM" evidence="3">
    <location>
        <begin position="32"/>
        <end position="151"/>
    </location>
</feature>
<dbReference type="PANTHER" id="PTHR30373:SF2">
    <property type="entry name" value="UPF0603 PROTEIN YGCG"/>
    <property type="match status" value="1"/>
</dbReference>
<evidence type="ECO:0000256" key="1">
    <source>
        <dbReference type="SAM" id="Phobius"/>
    </source>
</evidence>
<proteinExistence type="predicted"/>
<dbReference type="InterPro" id="IPR007621">
    <property type="entry name" value="TPM_dom"/>
</dbReference>
<dbReference type="PANTHER" id="PTHR30373">
    <property type="entry name" value="UPF0603 PROTEIN YGCG"/>
    <property type="match status" value="1"/>
</dbReference>
<feature type="signal peptide" evidence="2">
    <location>
        <begin position="1"/>
        <end position="21"/>
    </location>
</feature>
<sequence length="258" mass="27073">MKRFCLFLICLTACISTTAYAQIEPTRLFYTADYANVLSAETESFIIEHSAALAEQTGAQIVAVTVESLDGQAVMEYALNLLRDWGVGSKENNGVVILVSTGDREIGVSVGYGLEGALNDSKVGRLIDTCALPSLRENDYDSGIYQLYNAVLSETYREYNLPIPENVKSLEEYENSSESGIDWHFLLALILFALIAILSIRNRRGGGGSGGHGGFYGGDYYGGGSFRGGGFGGSSGGGFGGFGGGGGSGGGGGAGRKF</sequence>
<protein>
    <recommendedName>
        <fullName evidence="3">TPM domain-containing protein</fullName>
    </recommendedName>
</protein>
<name>A0A650EMZ4_9FIRM</name>
<evidence type="ECO:0000256" key="2">
    <source>
        <dbReference type="SAM" id="SignalP"/>
    </source>
</evidence>
<dbReference type="EMBL" id="MN577573">
    <property type="protein sequence ID" value="QGT51120.1"/>
    <property type="molecule type" value="Genomic_DNA"/>
</dbReference>
<dbReference type="Pfam" id="PF04536">
    <property type="entry name" value="TPM_phosphatase"/>
    <property type="match status" value="1"/>
</dbReference>
<reference evidence="4" key="1">
    <citation type="journal article" date="2020" name="J. ISSAAS">
        <title>Lactobacilli and other gastrointestinal microbiota of Peromyscus leucopus, reservoir host for agents of Lyme disease and other zoonoses in North America.</title>
        <authorList>
            <person name="Milovic A."/>
            <person name="Bassam K."/>
            <person name="Shao H."/>
            <person name="Chatzistamou I."/>
            <person name="Tufts D.M."/>
            <person name="Diuk-Wasser M."/>
            <person name="Barbour A.G."/>
        </authorList>
    </citation>
    <scope>NUCLEOTIDE SEQUENCE</scope>
    <source>
        <strain evidence="4">LL40</strain>
    </source>
</reference>
<evidence type="ECO:0000259" key="3">
    <source>
        <dbReference type="Pfam" id="PF04536"/>
    </source>
</evidence>
<dbReference type="Gene3D" id="3.10.310.50">
    <property type="match status" value="1"/>
</dbReference>
<keyword evidence="1" id="KW-0472">Membrane</keyword>
<keyword evidence="1" id="KW-1133">Transmembrane helix</keyword>
<feature type="transmembrane region" description="Helical" evidence="1">
    <location>
        <begin position="183"/>
        <end position="200"/>
    </location>
</feature>
<gene>
    <name evidence="4" type="ORF">Firmicute1046_1960</name>
</gene>
<keyword evidence="2" id="KW-0732">Signal</keyword>
<keyword evidence="1" id="KW-0812">Transmembrane</keyword>
<dbReference type="AlphaFoldDB" id="A0A650EMZ4"/>
<organism evidence="4">
    <name type="scientific">uncultured Bacillota bacterium</name>
    <dbReference type="NCBI Taxonomy" id="344338"/>
    <lineage>
        <taxon>Bacteria</taxon>
        <taxon>Bacillati</taxon>
        <taxon>Bacillota</taxon>
        <taxon>environmental samples</taxon>
    </lineage>
</organism>